<dbReference type="Proteomes" id="UP000199477">
    <property type="component" value="Unassembled WGS sequence"/>
</dbReference>
<feature type="region of interest" description="Disordered" evidence="5">
    <location>
        <begin position="300"/>
        <end position="361"/>
    </location>
</feature>
<keyword evidence="8" id="KW-1185">Reference proteome</keyword>
<keyword evidence="3 6" id="KW-1133">Transmembrane helix</keyword>
<dbReference type="GO" id="GO:0030255">
    <property type="term" value="P:protein secretion by the type IV secretion system"/>
    <property type="evidence" value="ECO:0007669"/>
    <property type="project" value="InterPro"/>
</dbReference>
<keyword evidence="2 6" id="KW-0812">Transmembrane</keyword>
<name>A0A1I2HJA0_9GAMM</name>
<feature type="transmembrane region" description="Helical" evidence="6">
    <location>
        <begin position="36"/>
        <end position="55"/>
    </location>
</feature>
<feature type="transmembrane region" description="Helical" evidence="6">
    <location>
        <begin position="173"/>
        <end position="194"/>
    </location>
</feature>
<dbReference type="AlphaFoldDB" id="A0A1I2HJA0"/>
<feature type="transmembrane region" description="Helical" evidence="6">
    <location>
        <begin position="67"/>
        <end position="89"/>
    </location>
</feature>
<gene>
    <name evidence="7" type="ORF">SAMN02799615_03031</name>
</gene>
<reference evidence="8" key="1">
    <citation type="submission" date="2016-10" db="EMBL/GenBank/DDBJ databases">
        <authorList>
            <person name="Varghese N."/>
            <person name="Submissions S."/>
        </authorList>
    </citation>
    <scope>NUCLEOTIDE SEQUENCE [LARGE SCALE GENOMIC DNA]</scope>
    <source>
        <strain evidence="8">UNC178MFTsu3.1</strain>
    </source>
</reference>
<proteinExistence type="predicted"/>
<dbReference type="RefSeq" id="WP_035322396.1">
    <property type="nucleotide sequence ID" value="NZ_FONH01000012.1"/>
</dbReference>
<dbReference type="STRING" id="500610.SAMN02799615_03031"/>
<dbReference type="EMBL" id="FONH01000012">
    <property type="protein sequence ID" value="SFF29598.1"/>
    <property type="molecule type" value="Genomic_DNA"/>
</dbReference>
<evidence type="ECO:0000313" key="7">
    <source>
        <dbReference type="EMBL" id="SFF29598.1"/>
    </source>
</evidence>
<protein>
    <submittedName>
        <fullName evidence="7">Type IV secretion system protein VirB6</fullName>
    </submittedName>
</protein>
<sequence>MPAATTGDYIFFTLVNSYLKSQIAHFQEDVLGRMSLWVSTFAVILVTLWIMIQGYRMVTGQTKEPMMALVANMAKIVFIVSVATSLAVAGNDIQELLTTDLGKHINFIFTGSASSPDDMIDKNLAKTQLALSAIDIIRVNPTDIEMASEKGRAELMATFGTASPPMTAGAMLLLYQFAMALFIGLGPLFILCLIFEQTKELFRKWLMYGLGTLFSMAMLSVVTAIAMRLCLSVAEALWAANMINSLTGQPAEGLSSLAMQQGGIGLLMTVLIVSVPPMAAMFFQGTMGNALTYSAMGGANTRPGEGGQPAGSYAPRPTHNSMGDQRIGQSPPPPGLGVRTPGAPVTASADQVKTSVPTRET</sequence>
<organism evidence="7 8">
    <name type="scientific">Dyella marensis</name>
    <dbReference type="NCBI Taxonomy" id="500610"/>
    <lineage>
        <taxon>Bacteria</taxon>
        <taxon>Pseudomonadati</taxon>
        <taxon>Pseudomonadota</taxon>
        <taxon>Gammaproteobacteria</taxon>
        <taxon>Lysobacterales</taxon>
        <taxon>Rhodanobacteraceae</taxon>
        <taxon>Dyella</taxon>
    </lineage>
</organism>
<feature type="transmembrane region" description="Helical" evidence="6">
    <location>
        <begin position="206"/>
        <end position="227"/>
    </location>
</feature>
<evidence type="ECO:0000256" key="5">
    <source>
        <dbReference type="SAM" id="MobiDB-lite"/>
    </source>
</evidence>
<evidence type="ECO:0000256" key="6">
    <source>
        <dbReference type="SAM" id="Phobius"/>
    </source>
</evidence>
<evidence type="ECO:0000256" key="1">
    <source>
        <dbReference type="ARBA" id="ARBA00004141"/>
    </source>
</evidence>
<dbReference type="InterPro" id="IPR007688">
    <property type="entry name" value="Conjugal_tfr_TrbL/VirB6"/>
</dbReference>
<feature type="transmembrane region" description="Helical" evidence="6">
    <location>
        <begin position="264"/>
        <end position="283"/>
    </location>
</feature>
<keyword evidence="4 6" id="KW-0472">Membrane</keyword>
<feature type="compositionally biased region" description="Polar residues" evidence="5">
    <location>
        <begin position="348"/>
        <end position="361"/>
    </location>
</feature>
<comment type="subcellular location">
    <subcellularLocation>
        <location evidence="1">Membrane</location>
        <topology evidence="1">Multi-pass membrane protein</topology>
    </subcellularLocation>
</comment>
<evidence type="ECO:0000256" key="3">
    <source>
        <dbReference type="ARBA" id="ARBA00022989"/>
    </source>
</evidence>
<evidence type="ECO:0000256" key="4">
    <source>
        <dbReference type="ARBA" id="ARBA00023136"/>
    </source>
</evidence>
<evidence type="ECO:0000256" key="2">
    <source>
        <dbReference type="ARBA" id="ARBA00022692"/>
    </source>
</evidence>
<accession>A0A1I2HJA0</accession>
<evidence type="ECO:0000313" key="8">
    <source>
        <dbReference type="Proteomes" id="UP000199477"/>
    </source>
</evidence>
<dbReference type="Pfam" id="PF04610">
    <property type="entry name" value="TrbL"/>
    <property type="match status" value="1"/>
</dbReference>
<dbReference type="GO" id="GO:0016020">
    <property type="term" value="C:membrane"/>
    <property type="evidence" value="ECO:0007669"/>
    <property type="project" value="UniProtKB-SubCell"/>
</dbReference>